<feature type="region of interest" description="Disordered" evidence="1">
    <location>
        <begin position="1"/>
        <end position="31"/>
    </location>
</feature>
<proteinExistence type="predicted"/>
<feature type="compositionally biased region" description="Polar residues" evidence="1">
    <location>
        <begin position="17"/>
        <end position="28"/>
    </location>
</feature>
<comment type="caution">
    <text evidence="2">The sequence shown here is derived from an EMBL/GenBank/DDBJ whole genome shotgun (WGS) entry which is preliminary data.</text>
</comment>
<feature type="region of interest" description="Disordered" evidence="1">
    <location>
        <begin position="68"/>
        <end position="87"/>
    </location>
</feature>
<protein>
    <submittedName>
        <fullName evidence="2">Uncharacterized protein</fullName>
    </submittedName>
</protein>
<keyword evidence="3" id="KW-1185">Reference proteome</keyword>
<accession>A0AAW2ENP7</accession>
<organism evidence="2 3">
    <name type="scientific">Cardiocondyla obscurior</name>
    <dbReference type="NCBI Taxonomy" id="286306"/>
    <lineage>
        <taxon>Eukaryota</taxon>
        <taxon>Metazoa</taxon>
        <taxon>Ecdysozoa</taxon>
        <taxon>Arthropoda</taxon>
        <taxon>Hexapoda</taxon>
        <taxon>Insecta</taxon>
        <taxon>Pterygota</taxon>
        <taxon>Neoptera</taxon>
        <taxon>Endopterygota</taxon>
        <taxon>Hymenoptera</taxon>
        <taxon>Apocrita</taxon>
        <taxon>Aculeata</taxon>
        <taxon>Formicoidea</taxon>
        <taxon>Formicidae</taxon>
        <taxon>Myrmicinae</taxon>
        <taxon>Cardiocondyla</taxon>
    </lineage>
</organism>
<feature type="compositionally biased region" description="Polar residues" evidence="1">
    <location>
        <begin position="1"/>
        <end position="10"/>
    </location>
</feature>
<dbReference type="Proteomes" id="UP001430953">
    <property type="component" value="Unassembled WGS sequence"/>
</dbReference>
<evidence type="ECO:0000313" key="2">
    <source>
        <dbReference type="EMBL" id="KAL0104762.1"/>
    </source>
</evidence>
<gene>
    <name evidence="2" type="ORF">PUN28_016413</name>
</gene>
<feature type="compositionally biased region" description="Polar residues" evidence="1">
    <location>
        <begin position="71"/>
        <end position="82"/>
    </location>
</feature>
<evidence type="ECO:0000256" key="1">
    <source>
        <dbReference type="SAM" id="MobiDB-lite"/>
    </source>
</evidence>
<dbReference type="EMBL" id="JADYXP020000019">
    <property type="protein sequence ID" value="KAL0104762.1"/>
    <property type="molecule type" value="Genomic_DNA"/>
</dbReference>
<sequence>MFPRRSSGTNRPLPFSFTPSDSRLSFSNRRGRGQKLDFQSFTSCRDKSRDKAIGGFAMEHDATRARIDANPLSSPSNLTQSRAEPREYCEPSRAEPATAFLSKAFAFKDGKSTFYSRVSVAFGTTTCYS</sequence>
<dbReference type="AlphaFoldDB" id="A0AAW2ENP7"/>
<evidence type="ECO:0000313" key="3">
    <source>
        <dbReference type="Proteomes" id="UP001430953"/>
    </source>
</evidence>
<reference evidence="2 3" key="1">
    <citation type="submission" date="2023-03" db="EMBL/GenBank/DDBJ databases">
        <title>High recombination rates correlate with genetic variation in Cardiocondyla obscurior ants.</title>
        <authorList>
            <person name="Errbii M."/>
        </authorList>
    </citation>
    <scope>NUCLEOTIDE SEQUENCE [LARGE SCALE GENOMIC DNA]</scope>
    <source>
        <strain evidence="2">Alpha-2009</strain>
        <tissue evidence="2">Whole body</tissue>
    </source>
</reference>
<name>A0AAW2ENP7_9HYME</name>